<dbReference type="InterPro" id="IPR002110">
    <property type="entry name" value="Ankyrin_rpt"/>
</dbReference>
<feature type="repeat" description="ANK" evidence="3">
    <location>
        <begin position="383"/>
        <end position="415"/>
    </location>
</feature>
<evidence type="ECO:0000313" key="5">
    <source>
        <dbReference type="EMBL" id="KIM97180.1"/>
    </source>
</evidence>
<keyword evidence="6" id="KW-1185">Reference proteome</keyword>
<evidence type="ECO:0000256" key="2">
    <source>
        <dbReference type="ARBA" id="ARBA00023043"/>
    </source>
</evidence>
<dbReference type="Gene3D" id="1.25.40.20">
    <property type="entry name" value="Ankyrin repeat-containing domain"/>
    <property type="match status" value="3"/>
</dbReference>
<dbReference type="AlphaFoldDB" id="A0A0C3GM43"/>
<proteinExistence type="predicted"/>
<evidence type="ECO:0000256" key="1">
    <source>
        <dbReference type="ARBA" id="ARBA00022737"/>
    </source>
</evidence>
<reference evidence="6" key="2">
    <citation type="submission" date="2015-01" db="EMBL/GenBank/DDBJ databases">
        <title>Evolutionary Origins and Diversification of the Mycorrhizal Mutualists.</title>
        <authorList>
            <consortium name="DOE Joint Genome Institute"/>
            <consortium name="Mycorrhizal Genomics Consortium"/>
            <person name="Kohler A."/>
            <person name="Kuo A."/>
            <person name="Nagy L.G."/>
            <person name="Floudas D."/>
            <person name="Copeland A."/>
            <person name="Barry K.W."/>
            <person name="Cichocki N."/>
            <person name="Veneault-Fourrey C."/>
            <person name="LaButti K."/>
            <person name="Lindquist E.A."/>
            <person name="Lipzen A."/>
            <person name="Lundell T."/>
            <person name="Morin E."/>
            <person name="Murat C."/>
            <person name="Riley R."/>
            <person name="Ohm R."/>
            <person name="Sun H."/>
            <person name="Tunlid A."/>
            <person name="Henrissat B."/>
            <person name="Grigoriev I.V."/>
            <person name="Hibbett D.S."/>
            <person name="Martin F."/>
        </authorList>
    </citation>
    <scope>NUCLEOTIDE SEQUENCE [LARGE SCALE GENOMIC DNA]</scope>
    <source>
        <strain evidence="6">Zn</strain>
    </source>
</reference>
<dbReference type="PANTHER" id="PTHR24173">
    <property type="entry name" value="ANKYRIN REPEAT CONTAINING"/>
    <property type="match status" value="1"/>
</dbReference>
<dbReference type="PANTHER" id="PTHR24173:SF74">
    <property type="entry name" value="ANKYRIN REPEAT DOMAIN-CONTAINING PROTEIN 16"/>
    <property type="match status" value="1"/>
</dbReference>
<feature type="repeat" description="ANK" evidence="3">
    <location>
        <begin position="490"/>
        <end position="522"/>
    </location>
</feature>
<dbReference type="SUPFAM" id="SSF48403">
    <property type="entry name" value="Ankyrin repeat"/>
    <property type="match status" value="2"/>
</dbReference>
<dbReference type="HOGENOM" id="CLU_010556_0_0_1"/>
<keyword evidence="4" id="KW-0732">Signal</keyword>
<reference evidence="5 6" key="1">
    <citation type="submission" date="2014-04" db="EMBL/GenBank/DDBJ databases">
        <authorList>
            <consortium name="DOE Joint Genome Institute"/>
            <person name="Kuo A."/>
            <person name="Martino E."/>
            <person name="Perotto S."/>
            <person name="Kohler A."/>
            <person name="Nagy L.G."/>
            <person name="Floudas D."/>
            <person name="Copeland A."/>
            <person name="Barry K.W."/>
            <person name="Cichocki N."/>
            <person name="Veneault-Fourrey C."/>
            <person name="LaButti K."/>
            <person name="Lindquist E.A."/>
            <person name="Lipzen A."/>
            <person name="Lundell T."/>
            <person name="Morin E."/>
            <person name="Murat C."/>
            <person name="Sun H."/>
            <person name="Tunlid A."/>
            <person name="Henrissat B."/>
            <person name="Grigoriev I.V."/>
            <person name="Hibbett D.S."/>
            <person name="Martin F."/>
            <person name="Nordberg H.P."/>
            <person name="Cantor M.N."/>
            <person name="Hua S.X."/>
        </authorList>
    </citation>
    <scope>NUCLEOTIDE SEQUENCE [LARGE SCALE GENOMIC DNA]</scope>
    <source>
        <strain evidence="5 6">Zn</strain>
    </source>
</reference>
<evidence type="ECO:0000256" key="4">
    <source>
        <dbReference type="SAM" id="SignalP"/>
    </source>
</evidence>
<keyword evidence="2 3" id="KW-0040">ANK repeat</keyword>
<dbReference type="Proteomes" id="UP000054321">
    <property type="component" value="Unassembled WGS sequence"/>
</dbReference>
<gene>
    <name evidence="5" type="ORF">OIDMADRAFT_182582</name>
</gene>
<dbReference type="SMART" id="SM00248">
    <property type="entry name" value="ANK"/>
    <property type="match status" value="8"/>
</dbReference>
<dbReference type="InParanoid" id="A0A0C3GM43"/>
<sequence length="728" mass="80982">MADPLSVVASIVAVLSASIACVDGLSAIIQDIRNAPNELMALSNEINTLTCIIHGADTVCKSLAMESSSTTQFINTFESLLKEAEGILDDLNSMVSDYKSRVGRLKQTTWWMRQKNPIKIKIVRLKYIGRNISELLTLATVHHNPRVEMQLTDMHSLLNQILQEVDSKSETIIRRLLLRDISPESLSTGKLVNPSGTNNSSLHHIIERSSSLETVYSHSEIEENAGPSILQNRILPDQGDTVIVSETANRSTWHHPVLNYLPSKSVAYLRVYKPNKCEGTLLIGYTGSPLLGLTCERMECQKQTGKFLQLTYCFPRWFLERAVHVVAAMTYIGTATFGLEIRRRIEWGGEDSILRFALTGNTVGVKALLTSGKSSMTDVDPYHGRSALYFAVQYNRIETCEFLLKEGADPYAEDNDGISSYQKAWEQVFMKYSSAESLQKLQRLFPKEQISETWEFSPLHEVVLGILPMSLETTLQDQKYHKQVNLRDYKGRTPLHWAAIRGDEYAVSRLLDCGAEINMQDEGKATPLILAASSGSVRTLELLLLAGANVHLTDRRGGQALHYASRHQKDITPVKLLLQAGASVNCRNSLGHTPFTGAAIKNRCEIGAYLLQNRADMHSFGNNNDTPLFESIFHNSHEFLQLLLREGAKHTSVNKSGSTILHAAALEADLKTIDILDASKPGGLDIDLPDKNGKTALEISKQRVASPDGFQEAFERFLMTVKEANRDI</sequence>
<dbReference type="PROSITE" id="PS50088">
    <property type="entry name" value="ANK_REPEAT"/>
    <property type="match status" value="4"/>
</dbReference>
<protein>
    <submittedName>
        <fullName evidence="5">Uncharacterized protein</fullName>
    </submittedName>
</protein>
<feature type="signal peptide" evidence="4">
    <location>
        <begin position="1"/>
        <end position="24"/>
    </location>
</feature>
<feature type="chain" id="PRO_5002164630" evidence="4">
    <location>
        <begin position="25"/>
        <end position="728"/>
    </location>
</feature>
<dbReference type="Pfam" id="PF00023">
    <property type="entry name" value="Ank"/>
    <property type="match status" value="1"/>
</dbReference>
<feature type="repeat" description="ANK" evidence="3">
    <location>
        <begin position="523"/>
        <end position="555"/>
    </location>
</feature>
<name>A0A0C3GM43_OIDMZ</name>
<dbReference type="OrthoDB" id="341259at2759"/>
<evidence type="ECO:0000313" key="6">
    <source>
        <dbReference type="Proteomes" id="UP000054321"/>
    </source>
</evidence>
<dbReference type="Pfam" id="PF12796">
    <property type="entry name" value="Ank_2"/>
    <property type="match status" value="2"/>
</dbReference>
<dbReference type="STRING" id="913774.A0A0C3GM43"/>
<feature type="repeat" description="ANK" evidence="3">
    <location>
        <begin position="556"/>
        <end position="589"/>
    </location>
</feature>
<keyword evidence="1" id="KW-0677">Repeat</keyword>
<dbReference type="EMBL" id="KN832882">
    <property type="protein sequence ID" value="KIM97180.1"/>
    <property type="molecule type" value="Genomic_DNA"/>
</dbReference>
<organism evidence="5 6">
    <name type="scientific">Oidiodendron maius (strain Zn)</name>
    <dbReference type="NCBI Taxonomy" id="913774"/>
    <lineage>
        <taxon>Eukaryota</taxon>
        <taxon>Fungi</taxon>
        <taxon>Dikarya</taxon>
        <taxon>Ascomycota</taxon>
        <taxon>Pezizomycotina</taxon>
        <taxon>Leotiomycetes</taxon>
        <taxon>Leotiomycetes incertae sedis</taxon>
        <taxon>Myxotrichaceae</taxon>
        <taxon>Oidiodendron</taxon>
    </lineage>
</organism>
<dbReference type="PRINTS" id="PR01415">
    <property type="entry name" value="ANKYRIN"/>
</dbReference>
<dbReference type="InterPro" id="IPR036770">
    <property type="entry name" value="Ankyrin_rpt-contain_sf"/>
</dbReference>
<evidence type="ECO:0000256" key="3">
    <source>
        <dbReference type="PROSITE-ProRule" id="PRU00023"/>
    </source>
</evidence>
<accession>A0A0C3GM43</accession>
<dbReference type="PROSITE" id="PS50297">
    <property type="entry name" value="ANK_REP_REGION"/>
    <property type="match status" value="4"/>
</dbReference>